<name>A0ABT8M4T6_9EURY</name>
<dbReference type="Proteomes" id="UP001168423">
    <property type="component" value="Unassembled WGS sequence"/>
</dbReference>
<keyword evidence="2" id="KW-1185">Reference proteome</keyword>
<evidence type="ECO:0008006" key="3">
    <source>
        <dbReference type="Google" id="ProtNLM"/>
    </source>
</evidence>
<organism evidence="1 2">
    <name type="scientific">Methanoculleus methanifontis</name>
    <dbReference type="NCBI Taxonomy" id="2584086"/>
    <lineage>
        <taxon>Archaea</taxon>
        <taxon>Methanobacteriati</taxon>
        <taxon>Methanobacteriota</taxon>
        <taxon>Stenosarchaea group</taxon>
        <taxon>Methanomicrobia</taxon>
        <taxon>Methanomicrobiales</taxon>
        <taxon>Methanomicrobiaceae</taxon>
        <taxon>Methanoculleus</taxon>
    </lineage>
</organism>
<sequence length="35" mass="4142">MEAFKKIFPRYERYEHSFLGLIHLACSIMNARVLG</sequence>
<dbReference type="EMBL" id="VCYI01000016">
    <property type="protein sequence ID" value="MDN7013618.1"/>
    <property type="molecule type" value="Genomic_DNA"/>
</dbReference>
<evidence type="ECO:0000313" key="2">
    <source>
        <dbReference type="Proteomes" id="UP001168423"/>
    </source>
</evidence>
<reference evidence="1" key="1">
    <citation type="submission" date="2019-05" db="EMBL/GenBank/DDBJ databases">
        <title>Isolation and characterization of methanogens from the cold seep sediment at Four-Way Closure Ridge.</title>
        <authorList>
            <person name="You Y.-T."/>
            <person name="Chen S.-C."/>
            <person name="Zhang W.-L."/>
            <person name="Lai M.-C."/>
        </authorList>
    </citation>
    <scope>NUCLEOTIDE SEQUENCE</scope>
    <source>
        <strain evidence="1">FWC-SCC3</strain>
    </source>
</reference>
<protein>
    <recommendedName>
        <fullName evidence="3">Transposase</fullName>
    </recommendedName>
</protein>
<gene>
    <name evidence="1" type="ORF">FGW20_11350</name>
</gene>
<comment type="caution">
    <text evidence="1">The sequence shown here is derived from an EMBL/GenBank/DDBJ whole genome shotgun (WGS) entry which is preliminary data.</text>
</comment>
<proteinExistence type="predicted"/>
<accession>A0ABT8M4T6</accession>
<evidence type="ECO:0000313" key="1">
    <source>
        <dbReference type="EMBL" id="MDN7013618.1"/>
    </source>
</evidence>